<accession>A0AAV4TJV6</accession>
<keyword evidence="2" id="KW-1185">Reference proteome</keyword>
<dbReference type="EMBL" id="BPLR01011229">
    <property type="protein sequence ID" value="GIY45072.1"/>
    <property type="molecule type" value="Genomic_DNA"/>
</dbReference>
<protein>
    <submittedName>
        <fullName evidence="1">Uncharacterized protein</fullName>
    </submittedName>
</protein>
<reference evidence="1 2" key="1">
    <citation type="submission" date="2021-06" db="EMBL/GenBank/DDBJ databases">
        <title>Caerostris extrusa draft genome.</title>
        <authorList>
            <person name="Kono N."/>
            <person name="Arakawa K."/>
        </authorList>
    </citation>
    <scope>NUCLEOTIDE SEQUENCE [LARGE SCALE GENOMIC DNA]</scope>
</reference>
<evidence type="ECO:0000313" key="1">
    <source>
        <dbReference type="EMBL" id="GIY45072.1"/>
    </source>
</evidence>
<gene>
    <name evidence="1" type="ORF">CEXT_656332</name>
</gene>
<dbReference type="Proteomes" id="UP001054945">
    <property type="component" value="Unassembled WGS sequence"/>
</dbReference>
<name>A0AAV4TJV6_CAEEX</name>
<sequence>MTEPINLYKLSQKSVINYYKAGWMRRCSENPFRYLPCEVYHDLVDYTLSLPCHELPELSKLCLLLINYRLHRINLSCFEDYKRVPGYDFDKRRKTCSLLIRELSKYTFPNVQSIYVPFRFSFTSKELGDLIRGCPNLKTLHTATYFDLSAIENCRRLRLNHDPFLFSSDF</sequence>
<comment type="caution">
    <text evidence="1">The sequence shown here is derived from an EMBL/GenBank/DDBJ whole genome shotgun (WGS) entry which is preliminary data.</text>
</comment>
<proteinExistence type="predicted"/>
<evidence type="ECO:0000313" key="2">
    <source>
        <dbReference type="Proteomes" id="UP001054945"/>
    </source>
</evidence>
<dbReference type="AlphaFoldDB" id="A0AAV4TJV6"/>
<organism evidence="1 2">
    <name type="scientific">Caerostris extrusa</name>
    <name type="common">Bark spider</name>
    <name type="synonym">Caerostris bankana</name>
    <dbReference type="NCBI Taxonomy" id="172846"/>
    <lineage>
        <taxon>Eukaryota</taxon>
        <taxon>Metazoa</taxon>
        <taxon>Ecdysozoa</taxon>
        <taxon>Arthropoda</taxon>
        <taxon>Chelicerata</taxon>
        <taxon>Arachnida</taxon>
        <taxon>Araneae</taxon>
        <taxon>Araneomorphae</taxon>
        <taxon>Entelegynae</taxon>
        <taxon>Araneoidea</taxon>
        <taxon>Araneidae</taxon>
        <taxon>Caerostris</taxon>
    </lineage>
</organism>